<dbReference type="Gene3D" id="1.20.120.450">
    <property type="entry name" value="dinb family like domain"/>
    <property type="match status" value="1"/>
</dbReference>
<accession>A0A2P8CMS5</accession>
<dbReference type="EMBL" id="PYGA01000035">
    <property type="protein sequence ID" value="PSK86261.1"/>
    <property type="molecule type" value="Genomic_DNA"/>
</dbReference>
<evidence type="ECO:0000313" key="2">
    <source>
        <dbReference type="Proteomes" id="UP000240542"/>
    </source>
</evidence>
<protein>
    <submittedName>
        <fullName evidence="1">Uncharacterized protein DUF664</fullName>
    </submittedName>
</protein>
<dbReference type="Proteomes" id="UP000240542">
    <property type="component" value="Unassembled WGS sequence"/>
</dbReference>
<gene>
    <name evidence="1" type="ORF">CLV63_13530</name>
</gene>
<evidence type="ECO:0000313" key="1">
    <source>
        <dbReference type="EMBL" id="PSK86261.1"/>
    </source>
</evidence>
<dbReference type="InterPro" id="IPR034660">
    <property type="entry name" value="DinB/YfiT-like"/>
</dbReference>
<reference evidence="1 2" key="1">
    <citation type="submission" date="2018-03" db="EMBL/GenBank/DDBJ databases">
        <title>Genomic Encyclopedia of Archaeal and Bacterial Type Strains, Phase II (KMG-II): from individual species to whole genera.</title>
        <authorList>
            <person name="Goeker M."/>
        </authorList>
    </citation>
    <scope>NUCLEOTIDE SEQUENCE [LARGE SCALE GENOMIC DNA]</scope>
    <source>
        <strain evidence="1 2">DSM 45312</strain>
    </source>
</reference>
<comment type="caution">
    <text evidence="1">The sequence shown here is derived from an EMBL/GenBank/DDBJ whole genome shotgun (WGS) entry which is preliminary data.</text>
</comment>
<dbReference type="Pfam" id="PF04978">
    <property type="entry name" value="MST"/>
    <property type="match status" value="1"/>
</dbReference>
<dbReference type="SUPFAM" id="SSF109854">
    <property type="entry name" value="DinB/YfiT-like putative metalloenzymes"/>
    <property type="match status" value="1"/>
</dbReference>
<proteinExistence type="predicted"/>
<name>A0A2P8CMS5_9ACTN</name>
<keyword evidence="2" id="KW-1185">Reference proteome</keyword>
<sequence>MSGAEQGLERAELRAVQAAAAGEREVLESFLDYLREAVLAKATGLSDADARRALVPSDTTLAGMLVHLEIVERRWFQMTLHGRTREEFGLDFSKGDTTWEVPPEATLDSLADAYRAACADSRASAAEFGLDHTVPEAELGRVSLRWIMVHMIEETGRHAGHADILREQTDGRTGQR</sequence>
<organism evidence="1 2">
    <name type="scientific">Murinocardiopsis flavida</name>
    <dbReference type="NCBI Taxonomy" id="645275"/>
    <lineage>
        <taxon>Bacteria</taxon>
        <taxon>Bacillati</taxon>
        <taxon>Actinomycetota</taxon>
        <taxon>Actinomycetes</taxon>
        <taxon>Streptosporangiales</taxon>
        <taxon>Nocardiopsidaceae</taxon>
        <taxon>Murinocardiopsis</taxon>
    </lineage>
</organism>
<dbReference type="AlphaFoldDB" id="A0A2P8CMS5"/>
<dbReference type="RefSeq" id="WP_245929221.1">
    <property type="nucleotide sequence ID" value="NZ_PYGA01000035.1"/>
</dbReference>
<dbReference type="InterPro" id="IPR007061">
    <property type="entry name" value="MST-like"/>
</dbReference>